<reference evidence="2 3" key="1">
    <citation type="journal article" date="2019" name="Int. J. Syst. Evol. Microbiol.">
        <title>The Global Catalogue of Microorganisms (GCM) 10K type strain sequencing project: providing services to taxonomists for standard genome sequencing and annotation.</title>
        <authorList>
            <consortium name="The Broad Institute Genomics Platform"/>
            <consortium name="The Broad Institute Genome Sequencing Center for Infectious Disease"/>
            <person name="Wu L."/>
            <person name="Ma J."/>
        </authorList>
    </citation>
    <scope>NUCLEOTIDE SEQUENCE [LARGE SCALE GENOMIC DNA]</scope>
    <source>
        <strain evidence="2 3">JCM 15608</strain>
    </source>
</reference>
<dbReference type="EMBL" id="BAAAFA010000001">
    <property type="protein sequence ID" value="GAA0810213.1"/>
    <property type="molecule type" value="Genomic_DNA"/>
</dbReference>
<gene>
    <name evidence="2" type="ORF">GCM10009111_00740</name>
</gene>
<evidence type="ECO:0000313" key="2">
    <source>
        <dbReference type="EMBL" id="GAA0810213.1"/>
    </source>
</evidence>
<evidence type="ECO:0000313" key="3">
    <source>
        <dbReference type="Proteomes" id="UP001500021"/>
    </source>
</evidence>
<feature type="transmembrane region" description="Helical" evidence="1">
    <location>
        <begin position="161"/>
        <end position="181"/>
    </location>
</feature>
<organism evidence="2 3">
    <name type="scientific">Colwellia asteriadis</name>
    <dbReference type="NCBI Taxonomy" id="517723"/>
    <lineage>
        <taxon>Bacteria</taxon>
        <taxon>Pseudomonadati</taxon>
        <taxon>Pseudomonadota</taxon>
        <taxon>Gammaproteobacteria</taxon>
        <taxon>Alteromonadales</taxon>
        <taxon>Colwelliaceae</taxon>
        <taxon>Colwellia</taxon>
    </lineage>
</organism>
<keyword evidence="1" id="KW-0812">Transmembrane</keyword>
<keyword evidence="1" id="KW-1133">Transmembrane helix</keyword>
<dbReference type="Proteomes" id="UP001500021">
    <property type="component" value="Unassembled WGS sequence"/>
</dbReference>
<sequence>MLPLLYLHTIKKPAPIANQSSFSDIAAGFVKYTLSNATSTSLLFALPLVLLAEMGDVIAADLAQVFYFTSLTYLIPHALSAKHIPNMRQYGIVPGDVTSFFLSIFIFVVFTSLLALPLIQHFYTQWIVYLMLFIAMQISQLSLPFSNVLMVKGQANKILKVNIVASTVLVILITLIMFNVTAGDNRAKLLLLSFIGFQLLKLLLNYSSAKEYIRVTH</sequence>
<accession>A0ABN1L2Q0</accession>
<feature type="transmembrane region" description="Helical" evidence="1">
    <location>
        <begin position="126"/>
        <end position="149"/>
    </location>
</feature>
<evidence type="ECO:0008006" key="4">
    <source>
        <dbReference type="Google" id="ProtNLM"/>
    </source>
</evidence>
<feature type="transmembrane region" description="Helical" evidence="1">
    <location>
        <begin position="187"/>
        <end position="204"/>
    </location>
</feature>
<comment type="caution">
    <text evidence="2">The sequence shown here is derived from an EMBL/GenBank/DDBJ whole genome shotgun (WGS) entry which is preliminary data.</text>
</comment>
<name>A0ABN1L2Q0_9GAMM</name>
<keyword evidence="1" id="KW-0472">Membrane</keyword>
<keyword evidence="3" id="KW-1185">Reference proteome</keyword>
<feature type="transmembrane region" description="Helical" evidence="1">
    <location>
        <begin position="57"/>
        <end position="79"/>
    </location>
</feature>
<feature type="transmembrane region" description="Helical" evidence="1">
    <location>
        <begin position="100"/>
        <end position="120"/>
    </location>
</feature>
<proteinExistence type="predicted"/>
<protein>
    <recommendedName>
        <fullName evidence="4">Polysaccharide biosynthesis protein</fullName>
    </recommendedName>
</protein>
<evidence type="ECO:0000256" key="1">
    <source>
        <dbReference type="SAM" id="Phobius"/>
    </source>
</evidence>